<feature type="transmembrane region" description="Helical" evidence="1">
    <location>
        <begin position="20"/>
        <end position="39"/>
    </location>
</feature>
<accession>A0A1H4THZ8</accession>
<proteinExistence type="predicted"/>
<evidence type="ECO:0000313" key="2">
    <source>
        <dbReference type="EMBL" id="SEC55898.1"/>
    </source>
</evidence>
<organism evidence="2 3">
    <name type="scientific">Terriglobus roseus</name>
    <dbReference type="NCBI Taxonomy" id="392734"/>
    <lineage>
        <taxon>Bacteria</taxon>
        <taxon>Pseudomonadati</taxon>
        <taxon>Acidobacteriota</taxon>
        <taxon>Terriglobia</taxon>
        <taxon>Terriglobales</taxon>
        <taxon>Acidobacteriaceae</taxon>
        <taxon>Terriglobus</taxon>
    </lineage>
</organism>
<dbReference type="Proteomes" id="UP000182409">
    <property type="component" value="Unassembled WGS sequence"/>
</dbReference>
<dbReference type="AlphaFoldDB" id="A0A1H4THZ8"/>
<dbReference type="OrthoDB" id="123443at2"/>
<keyword evidence="1" id="KW-1133">Transmembrane helix</keyword>
<evidence type="ECO:0000256" key="1">
    <source>
        <dbReference type="SAM" id="Phobius"/>
    </source>
</evidence>
<protein>
    <submittedName>
        <fullName evidence="2">Uncharacterized protein</fullName>
    </submittedName>
</protein>
<keyword evidence="1" id="KW-0472">Membrane</keyword>
<dbReference type="RefSeq" id="WP_074655464.1">
    <property type="nucleotide sequence ID" value="NZ_FNSD01000001.1"/>
</dbReference>
<keyword evidence="1" id="KW-0812">Transmembrane</keyword>
<dbReference type="EMBL" id="FNSD01000001">
    <property type="protein sequence ID" value="SEC55898.1"/>
    <property type="molecule type" value="Genomic_DNA"/>
</dbReference>
<name>A0A1H4THZ8_9BACT</name>
<feature type="transmembrane region" description="Helical" evidence="1">
    <location>
        <begin position="45"/>
        <end position="64"/>
    </location>
</feature>
<reference evidence="2 3" key="1">
    <citation type="submission" date="2016-10" db="EMBL/GenBank/DDBJ databases">
        <authorList>
            <person name="de Groot N.N."/>
        </authorList>
    </citation>
    <scope>NUCLEOTIDE SEQUENCE [LARGE SCALE GENOMIC DNA]</scope>
    <source>
        <strain evidence="2 3">AB35.6</strain>
    </source>
</reference>
<gene>
    <name evidence="2" type="ORF">SAMN05443244_3757</name>
</gene>
<evidence type="ECO:0000313" key="3">
    <source>
        <dbReference type="Proteomes" id="UP000182409"/>
    </source>
</evidence>
<feature type="transmembrane region" description="Helical" evidence="1">
    <location>
        <begin position="76"/>
        <end position="101"/>
    </location>
</feature>
<sequence length="102" mass="12003">MRPPSNSWLQDFADWRKRSLVRANLLVLIALLSAFWLSNFPHNRLSYWIVLPLLLSFAGTADTCRCMRTRWSWYHGGVVLCAYMDLMAVCMIAFFLIYPLWL</sequence>